<feature type="region of interest" description="Disordered" evidence="1">
    <location>
        <begin position="713"/>
        <end position="762"/>
    </location>
</feature>
<dbReference type="ExpressionAtlas" id="I1GQT4">
    <property type="expression patterns" value="baseline"/>
</dbReference>
<feature type="domain" description="DUF3741" evidence="2">
    <location>
        <begin position="183"/>
        <end position="224"/>
    </location>
</feature>
<evidence type="ECO:0000313" key="6">
    <source>
        <dbReference type="Proteomes" id="UP000008810"/>
    </source>
</evidence>
<dbReference type="OMA" id="WPQSERR"/>
<dbReference type="eggNOG" id="ENOG502QSHY">
    <property type="taxonomic scope" value="Eukaryota"/>
</dbReference>
<feature type="compositionally biased region" description="Polar residues" evidence="1">
    <location>
        <begin position="283"/>
        <end position="306"/>
    </location>
</feature>
<gene>
    <name evidence="4" type="ORF">BRADI_1g16460v3</name>
</gene>
<dbReference type="InterPro" id="IPR025486">
    <property type="entry name" value="DUF4378"/>
</dbReference>
<dbReference type="Pfam" id="PF12552">
    <property type="entry name" value="DUF3741"/>
    <property type="match status" value="1"/>
</dbReference>
<dbReference type="Gramene" id="KQK14444">
    <property type="protein sequence ID" value="KQK14444"/>
    <property type="gene ID" value="BRADI_1g16460v3"/>
</dbReference>
<protein>
    <recommendedName>
        <fullName evidence="7">DUF4378 domain-containing protein</fullName>
    </recommendedName>
</protein>
<dbReference type="Pfam" id="PF14309">
    <property type="entry name" value="DUF4378"/>
    <property type="match status" value="1"/>
</dbReference>
<keyword evidence="6" id="KW-1185">Reference proteome</keyword>
<dbReference type="STRING" id="15368.I1GQT4"/>
<feature type="region of interest" description="Disordered" evidence="1">
    <location>
        <begin position="676"/>
        <end position="697"/>
    </location>
</feature>
<dbReference type="PANTHER" id="PTHR46836">
    <property type="entry name" value="AFADIN"/>
    <property type="match status" value="1"/>
</dbReference>
<evidence type="ECO:0008006" key="7">
    <source>
        <dbReference type="Google" id="ProtNLM"/>
    </source>
</evidence>
<evidence type="ECO:0000256" key="1">
    <source>
        <dbReference type="SAM" id="MobiDB-lite"/>
    </source>
</evidence>
<dbReference type="AlphaFoldDB" id="I1GQT4"/>
<accession>I1GQT4</accession>
<dbReference type="EMBL" id="CM000880">
    <property type="protein sequence ID" value="KQK14444.2"/>
    <property type="molecule type" value="Genomic_DNA"/>
</dbReference>
<dbReference type="OrthoDB" id="1925259at2759"/>
<feature type="compositionally biased region" description="Polar residues" evidence="1">
    <location>
        <begin position="688"/>
        <end position="697"/>
    </location>
</feature>
<sequence length="1007" mass="111690">MSPGYGALILTDEPWFDALSSCSMSASASGVGPLMKQGGEAGILSDPLFGGNRLCSPKRAGRDKKKKLIDGVSGDVIARHTSPGILGRLMGLDMMPSSGVHSQNTCNGNHSQDMLPESCRDESWSCHDKYAFAGDVSRRTSTDEVPEFKDVFEVMETTRVKNQNHDTSSRHDKVNSADLNFARQKFMDAKRLSTDESFQRSKEFNDAVDALVSNKELLMEILQESTASDLCDLNCSPSSGLNCITLLKPSRRNKFIDADVVYPPEEDTGRCFHAPKEAKHSPRNPSISFPNQPLKEGTSSFRQKLSRSSYKERVDKRISPTRIVVLKPCIEKTQNMEGAFPLTHDMFCSSYRRTNTCLDDDGIRRPYAEGRMPQISTGYSDVRCHTGKGYREIAQEVSTQMKTPVKGGASGKQKLNPNIGVSNWDDQVPLLSSNGLKCSAASQRSSGLCEAPGAHRLGASPTYSTKTSIRKEARRRLSDRWKVTHQYQQPSQDANTFCTLGDMLALSHKEASKRTSGETACEQSPNVELHRTVMPGSCGYSLGIGSNDGWKDEDICNLTRLESIFTSSIDRGSPKLSSRKASCTYDEYSMVENIIRAGPYSEDLHHDRPRRSLVRSSTNPSLDEVESMVTEHEIHVNFEEPTYAVAVPELSETGGRLVPARNSNCRLGAERYLDNSSAVPEWQHEARSSAQNKMMDQEQTCTLDDRLFSNSLRDPASQADESGHDRYEDHQAPSDHLTESLSAGSSSEDDQPSPVSVLESSLDADDCCSGGFEKISADLQELRMQLRLLKMDAADNADETELALSSGDDTAASCELVNESGLPSCTFWDEDGRDFSYVDDMLACLGIQSAEQVLLLNARYLSGSPACSDVYDHLEKKYSKLILWPQSERRLLFDLTNAILVDMITCLTHCGGKGLVKKRELSMKWDKEGLVQEVWERVCRQRRETECFQEERLMGVGWLDCEDVTDEIAGDIGSMVGEDLLEEAIADLIPLKVFVKEKEVISERQII</sequence>
<dbReference type="Proteomes" id="UP000008810">
    <property type="component" value="Chromosome 1"/>
</dbReference>
<feature type="compositionally biased region" description="Basic and acidic residues" evidence="1">
    <location>
        <begin position="721"/>
        <end position="738"/>
    </location>
</feature>
<evidence type="ECO:0000313" key="4">
    <source>
        <dbReference type="EMBL" id="KQK14444.2"/>
    </source>
</evidence>
<evidence type="ECO:0000259" key="2">
    <source>
        <dbReference type="Pfam" id="PF12552"/>
    </source>
</evidence>
<feature type="domain" description="DUF4378" evidence="3">
    <location>
        <begin position="834"/>
        <end position="983"/>
    </location>
</feature>
<name>I1GQT4_BRADI</name>
<reference evidence="4" key="2">
    <citation type="submission" date="2017-06" db="EMBL/GenBank/DDBJ databases">
        <title>WGS assembly of Brachypodium distachyon.</title>
        <authorList>
            <consortium name="The International Brachypodium Initiative"/>
            <person name="Lucas S."/>
            <person name="Harmon-Smith M."/>
            <person name="Lail K."/>
            <person name="Tice H."/>
            <person name="Grimwood J."/>
            <person name="Bruce D."/>
            <person name="Barry K."/>
            <person name="Shu S."/>
            <person name="Lindquist E."/>
            <person name="Wang M."/>
            <person name="Pitluck S."/>
            <person name="Vogel J.P."/>
            <person name="Garvin D.F."/>
            <person name="Mockler T.C."/>
            <person name="Schmutz J."/>
            <person name="Rokhsar D."/>
            <person name="Bevan M.W."/>
        </authorList>
    </citation>
    <scope>NUCLEOTIDE SEQUENCE</scope>
    <source>
        <strain evidence="4">Bd21</strain>
    </source>
</reference>
<organism evidence="4">
    <name type="scientific">Brachypodium distachyon</name>
    <name type="common">Purple false brome</name>
    <name type="synonym">Trachynia distachya</name>
    <dbReference type="NCBI Taxonomy" id="15368"/>
    <lineage>
        <taxon>Eukaryota</taxon>
        <taxon>Viridiplantae</taxon>
        <taxon>Streptophyta</taxon>
        <taxon>Embryophyta</taxon>
        <taxon>Tracheophyta</taxon>
        <taxon>Spermatophyta</taxon>
        <taxon>Magnoliopsida</taxon>
        <taxon>Liliopsida</taxon>
        <taxon>Poales</taxon>
        <taxon>Poaceae</taxon>
        <taxon>BOP clade</taxon>
        <taxon>Pooideae</taxon>
        <taxon>Stipodae</taxon>
        <taxon>Brachypodieae</taxon>
        <taxon>Brachypodium</taxon>
    </lineage>
</organism>
<dbReference type="InterPro" id="IPR022212">
    <property type="entry name" value="DUF3741"/>
</dbReference>
<dbReference type="PANTHER" id="PTHR46836:SF4">
    <property type="entry name" value="DUF4378 DOMAIN-CONTAINING PROTEIN"/>
    <property type="match status" value="1"/>
</dbReference>
<feature type="region of interest" description="Disordered" evidence="1">
    <location>
        <begin position="275"/>
        <end position="306"/>
    </location>
</feature>
<dbReference type="EnsemblPlants" id="KQK14444">
    <property type="protein sequence ID" value="KQK14444"/>
    <property type="gene ID" value="BRADI_1g16460v3"/>
</dbReference>
<dbReference type="InParanoid" id="I1GQT4"/>
<proteinExistence type="predicted"/>
<evidence type="ECO:0000259" key="3">
    <source>
        <dbReference type="Pfam" id="PF14309"/>
    </source>
</evidence>
<reference evidence="5" key="3">
    <citation type="submission" date="2018-08" db="UniProtKB">
        <authorList>
            <consortium name="EnsemblPlants"/>
        </authorList>
    </citation>
    <scope>IDENTIFICATION</scope>
    <source>
        <strain evidence="5">cv. Bd21</strain>
    </source>
</reference>
<reference evidence="4 5" key="1">
    <citation type="journal article" date="2010" name="Nature">
        <title>Genome sequencing and analysis of the model grass Brachypodium distachyon.</title>
        <authorList>
            <consortium name="International Brachypodium Initiative"/>
        </authorList>
    </citation>
    <scope>NUCLEOTIDE SEQUENCE [LARGE SCALE GENOMIC DNA]</scope>
    <source>
        <strain evidence="4 5">Bd21</strain>
    </source>
</reference>
<evidence type="ECO:0000313" key="5">
    <source>
        <dbReference type="EnsemblPlants" id="KQK14444"/>
    </source>
</evidence>
<accession>A0A0Q3JQY4</accession>